<proteinExistence type="inferred from homology"/>
<dbReference type="PaxDb" id="214684-Q5KPA5"/>
<dbReference type="eggNOG" id="KOG3937">
    <property type="taxonomic scope" value="Eukaryota"/>
</dbReference>
<dbReference type="FunFam" id="1.25.40.550:FF:000008">
    <property type="entry name" value="A1 cistron-splicing factor AAR2"/>
    <property type="match status" value="1"/>
</dbReference>
<dbReference type="CDD" id="cd13777">
    <property type="entry name" value="Aar2_N"/>
    <property type="match status" value="1"/>
</dbReference>
<dbReference type="OMA" id="VWQSGGL"/>
<dbReference type="InterPro" id="IPR038516">
    <property type="entry name" value="AAR2_N_sf"/>
</dbReference>
<dbReference type="AlphaFoldDB" id="Q5KPA5"/>
<dbReference type="Pfam" id="PF05282">
    <property type="entry name" value="AAR2"/>
    <property type="match status" value="1"/>
</dbReference>
<keyword evidence="5" id="KW-1185">Reference proteome</keyword>
<comment type="similarity">
    <text evidence="1">Belongs to the AAR2 family.</text>
</comment>
<dbReference type="EMBL" id="AE017341">
    <property type="protein sequence ID" value="AAW40871.1"/>
    <property type="molecule type" value="Genomic_DNA"/>
</dbReference>
<dbReference type="KEGG" id="cne:CNA03520"/>
<evidence type="ECO:0000259" key="3">
    <source>
        <dbReference type="Pfam" id="PF20981"/>
    </source>
</evidence>
<dbReference type="GO" id="GO:0000244">
    <property type="term" value="P:spliceosomal tri-snRNP complex assembly"/>
    <property type="evidence" value="ECO:0000318"/>
    <property type="project" value="GO_Central"/>
</dbReference>
<evidence type="ECO:0000313" key="4">
    <source>
        <dbReference type="EMBL" id="AAW40871.1"/>
    </source>
</evidence>
<dbReference type="InterPro" id="IPR038514">
    <property type="entry name" value="AAR2_C_sf"/>
</dbReference>
<dbReference type="PANTHER" id="PTHR12689:SF4">
    <property type="entry name" value="PROTEIN AAR2 HOMOLOG"/>
    <property type="match status" value="1"/>
</dbReference>
<organism evidence="4 5">
    <name type="scientific">Cryptococcus deneoformans (strain JEC21 / ATCC MYA-565)</name>
    <name type="common">Cryptococcus neoformans var. neoformans serotype D</name>
    <dbReference type="NCBI Taxonomy" id="214684"/>
    <lineage>
        <taxon>Eukaryota</taxon>
        <taxon>Fungi</taxon>
        <taxon>Dikarya</taxon>
        <taxon>Basidiomycota</taxon>
        <taxon>Agaricomycotina</taxon>
        <taxon>Tremellomycetes</taxon>
        <taxon>Tremellales</taxon>
        <taxon>Cryptococcaceae</taxon>
        <taxon>Cryptococcus</taxon>
        <taxon>Cryptococcus neoformans species complex</taxon>
    </lineage>
</organism>
<accession>Q560A2</accession>
<dbReference type="CDD" id="cd13778">
    <property type="entry name" value="Aar2_C"/>
    <property type="match status" value="1"/>
</dbReference>
<dbReference type="Gene3D" id="2.60.34.20">
    <property type="match status" value="1"/>
</dbReference>
<dbReference type="Gene3D" id="1.25.40.550">
    <property type="entry name" value="Aar2, C-terminal domain-like"/>
    <property type="match status" value="1"/>
</dbReference>
<accession>Q5KPA5</accession>
<dbReference type="Proteomes" id="UP000002149">
    <property type="component" value="Chromosome 1"/>
</dbReference>
<dbReference type="VEuPathDB" id="FungiDB:CNA03520"/>
<evidence type="ECO:0000256" key="1">
    <source>
        <dbReference type="ARBA" id="ARBA00006281"/>
    </source>
</evidence>
<protein>
    <submittedName>
        <fullName evidence="4">Expressed protein</fullName>
    </submittedName>
</protein>
<feature type="domain" description="AAR2 C-terminal" evidence="2">
    <location>
        <begin position="192"/>
        <end position="382"/>
    </location>
</feature>
<dbReference type="RefSeq" id="XP_566690.1">
    <property type="nucleotide sequence ID" value="XM_566690.2"/>
</dbReference>
<dbReference type="InterPro" id="IPR033647">
    <property type="entry name" value="Aar2_N"/>
</dbReference>
<reference evidence="4 5" key="1">
    <citation type="journal article" date="2005" name="Science">
        <title>The genome of the basidiomycetous yeast and human pathogen Cryptococcus neoformans.</title>
        <authorList>
            <person name="Loftus B.J."/>
            <person name="Fung E."/>
            <person name="Roncaglia P."/>
            <person name="Rowley D."/>
            <person name="Amedeo P."/>
            <person name="Bruno D."/>
            <person name="Vamathevan J."/>
            <person name="Miranda M."/>
            <person name="Anderson I.J."/>
            <person name="Fraser J.A."/>
            <person name="Allen J.E."/>
            <person name="Bosdet I.E."/>
            <person name="Brent M.R."/>
            <person name="Chiu R."/>
            <person name="Doering T.L."/>
            <person name="Donlin M.J."/>
            <person name="D'Souza C.A."/>
            <person name="Fox D.S."/>
            <person name="Grinberg V."/>
            <person name="Fu J."/>
            <person name="Fukushima M."/>
            <person name="Haas B.J."/>
            <person name="Huang J.C."/>
            <person name="Janbon G."/>
            <person name="Jones S.J."/>
            <person name="Koo H.L."/>
            <person name="Krzywinski M.I."/>
            <person name="Kwon-Chung J.K."/>
            <person name="Lengeler K.B."/>
            <person name="Maiti R."/>
            <person name="Marra M.A."/>
            <person name="Marra R.E."/>
            <person name="Mathewson C.A."/>
            <person name="Mitchell T.G."/>
            <person name="Pertea M."/>
            <person name="Riggs F.R."/>
            <person name="Salzberg S.L."/>
            <person name="Schein J.E."/>
            <person name="Shvartsbeyn A."/>
            <person name="Shin H."/>
            <person name="Shumway M."/>
            <person name="Specht C.A."/>
            <person name="Suh B.B."/>
            <person name="Tenney A."/>
            <person name="Utterback T.R."/>
            <person name="Wickes B.L."/>
            <person name="Wortman J.R."/>
            <person name="Wye N.H."/>
            <person name="Kronstad J.W."/>
            <person name="Lodge J.K."/>
            <person name="Heitman J."/>
            <person name="Davis R.W."/>
            <person name="Fraser C.M."/>
            <person name="Hyman R.W."/>
        </authorList>
    </citation>
    <scope>NUCLEOTIDE SEQUENCE [LARGE SCALE GENOMIC DNA]</scope>
    <source>
        <strain evidence="5">JEC21 / ATCC MYA-565</strain>
    </source>
</reference>
<evidence type="ECO:0000313" key="5">
    <source>
        <dbReference type="Proteomes" id="UP000002149"/>
    </source>
</evidence>
<dbReference type="HOGENOM" id="CLU_678237_0_0_1"/>
<evidence type="ECO:0000259" key="2">
    <source>
        <dbReference type="Pfam" id="PF05282"/>
    </source>
</evidence>
<name>Q5KPA5_CRYD1</name>
<dbReference type="PANTHER" id="PTHR12689">
    <property type="entry name" value="A1 CISTRON SPLICING FACTOR AAR2-RELATED"/>
    <property type="match status" value="1"/>
</dbReference>
<dbReference type="FunCoup" id="Q5KPA5">
    <property type="interactions" value="398"/>
</dbReference>
<feature type="domain" description="AAR2 N-terminal" evidence="3">
    <location>
        <begin position="16"/>
        <end position="146"/>
    </location>
</feature>
<dbReference type="InterPro" id="IPR033648">
    <property type="entry name" value="AAR2_C"/>
</dbReference>
<sequence>MDQLSAEQAQALWEAGGFLIITDLPEGSEFGIDGTFHTVRKFSGIKFLPPGFHFIAWSPPPSSTTAGPSVIPIRQAFVRNFSAKERYAVHYDKDTENISLPENGTVISDDNLKTLDKELAPYPFERFEAWKSLTSHITPTILQSVIGPDGKVDGLMPVIDQEEDTLTRDMREKLEEIKRRSQNFGFTKSLMFVRFSLKKSWRDGAVGEEVTVYSKDKSWLLGNVIDEQLDRNPTALLGHLQLSFIFFLQISSYSSLLAYQRILALLCQSSSFLISPSTFLSPPKRNPNAHVGEGMKIIYKELLKTLRVEIEALPDGVFDTELPEMDVFYLDQLESLRKNLASAIWGEVEEGTTWTELERQSFKSLWNALRDSAWKKWKWDIDELSHRVDEEDEDEEGEYAPVVIEI</sequence>
<dbReference type="InParanoid" id="Q5KPA5"/>
<dbReference type="STRING" id="214684.Q5KPA5"/>
<dbReference type="GeneID" id="3253525"/>
<dbReference type="Pfam" id="PF20981">
    <property type="entry name" value="AAR2_1st"/>
    <property type="match status" value="1"/>
</dbReference>
<dbReference type="OrthoDB" id="201752at2759"/>
<dbReference type="InterPro" id="IPR007946">
    <property type="entry name" value="AAR2"/>
</dbReference>
<gene>
    <name evidence="4" type="ordered locus">CNA03520</name>
</gene>